<dbReference type="AlphaFoldDB" id="A0A820PZG2"/>
<comment type="caution">
    <text evidence="2">The sequence shown here is derived from an EMBL/GenBank/DDBJ whole genome shotgun (WGS) entry which is preliminary data.</text>
</comment>
<dbReference type="Proteomes" id="UP000663842">
    <property type="component" value="Unassembled WGS sequence"/>
</dbReference>
<proteinExistence type="predicted"/>
<protein>
    <submittedName>
        <fullName evidence="2">Uncharacterized protein</fullName>
    </submittedName>
</protein>
<organism evidence="2 3">
    <name type="scientific">Rotaria magnacalcarata</name>
    <dbReference type="NCBI Taxonomy" id="392030"/>
    <lineage>
        <taxon>Eukaryota</taxon>
        <taxon>Metazoa</taxon>
        <taxon>Spiralia</taxon>
        <taxon>Gnathifera</taxon>
        <taxon>Rotifera</taxon>
        <taxon>Eurotatoria</taxon>
        <taxon>Bdelloidea</taxon>
        <taxon>Philodinida</taxon>
        <taxon>Philodinidae</taxon>
        <taxon>Rotaria</taxon>
    </lineage>
</organism>
<reference evidence="2" key="1">
    <citation type="submission" date="2021-02" db="EMBL/GenBank/DDBJ databases">
        <authorList>
            <person name="Nowell W R."/>
        </authorList>
    </citation>
    <scope>NUCLEOTIDE SEQUENCE</scope>
</reference>
<sequence>MQIINAQYSKLNQEKSNLEDNLIRLSNIKDQACNDIQDFTAKQIAL</sequence>
<feature type="non-terminal residue" evidence="2">
    <location>
        <position position="46"/>
    </location>
</feature>
<evidence type="ECO:0000313" key="2">
    <source>
        <dbReference type="EMBL" id="CAF4410469.1"/>
    </source>
</evidence>
<name>A0A820PZG2_9BILA</name>
<evidence type="ECO:0000256" key="1">
    <source>
        <dbReference type="SAM" id="Coils"/>
    </source>
</evidence>
<dbReference type="EMBL" id="CAJOBF010027770">
    <property type="protein sequence ID" value="CAF4410469.1"/>
    <property type="molecule type" value="Genomic_DNA"/>
</dbReference>
<keyword evidence="1" id="KW-0175">Coiled coil</keyword>
<accession>A0A820PZG2</accession>
<gene>
    <name evidence="2" type="ORF">UXM345_LOCUS38488</name>
</gene>
<evidence type="ECO:0000313" key="3">
    <source>
        <dbReference type="Proteomes" id="UP000663842"/>
    </source>
</evidence>
<feature type="coiled-coil region" evidence="1">
    <location>
        <begin position="1"/>
        <end position="28"/>
    </location>
</feature>